<evidence type="ECO:0000313" key="3">
    <source>
        <dbReference type="Proteomes" id="UP001230654"/>
    </source>
</evidence>
<feature type="transmembrane region" description="Helical" evidence="1">
    <location>
        <begin position="59"/>
        <end position="77"/>
    </location>
</feature>
<dbReference type="Proteomes" id="UP001230654">
    <property type="component" value="Unassembled WGS sequence"/>
</dbReference>
<reference evidence="2 3" key="1">
    <citation type="submission" date="2023-07" db="EMBL/GenBank/DDBJ databases">
        <title>Comparative genomics of wheat-associated soil bacteria to identify genetic determinants of phenazine resistance.</title>
        <authorList>
            <person name="Mouncey N."/>
        </authorList>
    </citation>
    <scope>NUCLEOTIDE SEQUENCE [LARGE SCALE GENOMIC DNA]</scope>
    <source>
        <strain evidence="2 3">B2I6</strain>
    </source>
</reference>
<keyword evidence="1" id="KW-0472">Membrane</keyword>
<keyword evidence="1" id="KW-1133">Transmembrane helix</keyword>
<proteinExistence type="predicted"/>
<feature type="transmembrane region" description="Helical" evidence="1">
    <location>
        <begin position="36"/>
        <end position="53"/>
    </location>
</feature>
<dbReference type="EMBL" id="JAUSWV010000002">
    <property type="protein sequence ID" value="MDQ0582183.1"/>
    <property type="molecule type" value="Genomic_DNA"/>
</dbReference>
<organism evidence="2 3">
    <name type="scientific">Streptomyces rishiriensis</name>
    <dbReference type="NCBI Taxonomy" id="68264"/>
    <lineage>
        <taxon>Bacteria</taxon>
        <taxon>Bacillati</taxon>
        <taxon>Actinomycetota</taxon>
        <taxon>Actinomycetes</taxon>
        <taxon>Kitasatosporales</taxon>
        <taxon>Streptomycetaceae</taxon>
        <taxon>Streptomyces</taxon>
    </lineage>
</organism>
<sequence length="201" mass="21497">MADDSTGDAGNPPASRAARFTTAVRNLFASPARRDATAIIIGLISGGVGVIVGAAELPLWVLALLTVLVAALFLTVERAATADTADKKVWWLWCALGVALALPVGSWTYHVFFDSEDRLTYPFFVEGDDQARILRSSGRPGAEPQIGGYPMPVGETYDFECVGRDSDGAVWLKFVAGNYWYPSASLSPVGDFTISDMPTCD</sequence>
<evidence type="ECO:0000313" key="2">
    <source>
        <dbReference type="EMBL" id="MDQ0582183.1"/>
    </source>
</evidence>
<keyword evidence="3" id="KW-1185">Reference proteome</keyword>
<keyword evidence="1" id="KW-0812">Transmembrane</keyword>
<evidence type="ECO:0000256" key="1">
    <source>
        <dbReference type="SAM" id="Phobius"/>
    </source>
</evidence>
<protein>
    <submittedName>
        <fullName evidence="2">Uncharacterized protein</fullName>
    </submittedName>
</protein>
<accession>A0ABU0NSP1</accession>
<gene>
    <name evidence="2" type="ORF">QF030_004361</name>
</gene>
<dbReference type="RefSeq" id="WP_307164328.1">
    <property type="nucleotide sequence ID" value="NZ_JAUSWV010000002.1"/>
</dbReference>
<name>A0ABU0NSP1_STRRH</name>
<comment type="caution">
    <text evidence="2">The sequence shown here is derived from an EMBL/GenBank/DDBJ whole genome shotgun (WGS) entry which is preliminary data.</text>
</comment>
<feature type="transmembrane region" description="Helical" evidence="1">
    <location>
        <begin position="89"/>
        <end position="109"/>
    </location>
</feature>